<dbReference type="Proteomes" id="UP000250043">
    <property type="component" value="Unassembled WGS sequence"/>
</dbReference>
<keyword evidence="6" id="KW-1185">Reference proteome</keyword>
<keyword evidence="3" id="KW-0819">tRNA processing</keyword>
<dbReference type="InterPro" id="IPR016195">
    <property type="entry name" value="Pol/histidinol_Pase-like"/>
</dbReference>
<dbReference type="AlphaFoldDB" id="A0A8E2AVJ7"/>
<evidence type="ECO:0000256" key="2">
    <source>
        <dbReference type="ARBA" id="ARBA00007331"/>
    </source>
</evidence>
<dbReference type="Gene3D" id="3.20.20.140">
    <property type="entry name" value="Metal-dependent hydrolases"/>
    <property type="match status" value="1"/>
</dbReference>
<organism evidence="5 6">
    <name type="scientific">Obba rivulosa</name>
    <dbReference type="NCBI Taxonomy" id="1052685"/>
    <lineage>
        <taxon>Eukaryota</taxon>
        <taxon>Fungi</taxon>
        <taxon>Dikarya</taxon>
        <taxon>Basidiomycota</taxon>
        <taxon>Agaricomycotina</taxon>
        <taxon>Agaricomycetes</taxon>
        <taxon>Polyporales</taxon>
        <taxon>Gelatoporiaceae</taxon>
        <taxon>Obba</taxon>
    </lineage>
</organism>
<evidence type="ECO:0000256" key="1">
    <source>
        <dbReference type="ARBA" id="ARBA00004123"/>
    </source>
</evidence>
<dbReference type="OrthoDB" id="17948at2759"/>
<sequence length="395" mass="41954">MFIDLNVPVPVPGSRQTPGPAQSKKAKGKQPGAPQSIQASFSPVQIIAIESRIDLLIHLGYTIFAFNQTVERKVDPKVHFNAVDALLGQLRKRDGIVYLKRVTIVLDEESEKGFGLTNSNAGIFAGYDFIALAPTTATSFSLACLTHTLPSPLTAHIISLPLTLPRLPFNLKHTLVRNALKNGAVFELNYVGALGGEGDTGGGEAGTGAKRNWWAAAREVVRVTKGKGILVSGGVTNSGDLRAPRDIANLITVLGLPQDVAHDASTRVPQSLILRAQTRRTYRAVLSEPKVVIPGQITASTDQTSIPSLHPLPQQAVKANQPIPDHTPTPTPDVATPAPMSAAADVPKSSGKKRPLEETPERDTGRTAPESAADGNKAGPSRKKKKHKAKESKAA</sequence>
<gene>
    <name evidence="5" type="ORF">OBBRIDRAFT_812009</name>
</gene>
<feature type="region of interest" description="Disordered" evidence="4">
    <location>
        <begin position="1"/>
        <end position="37"/>
    </location>
</feature>
<name>A0A8E2AVJ7_9APHY</name>
<feature type="compositionally biased region" description="Basic residues" evidence="4">
    <location>
        <begin position="380"/>
        <end position="395"/>
    </location>
</feature>
<dbReference type="GO" id="GO:0003723">
    <property type="term" value="F:RNA binding"/>
    <property type="evidence" value="ECO:0007669"/>
    <property type="project" value="TreeGrafter"/>
</dbReference>
<feature type="region of interest" description="Disordered" evidence="4">
    <location>
        <begin position="319"/>
        <end position="395"/>
    </location>
</feature>
<dbReference type="GO" id="GO:0005655">
    <property type="term" value="C:nucleolar ribonuclease P complex"/>
    <property type="evidence" value="ECO:0007669"/>
    <property type="project" value="TreeGrafter"/>
</dbReference>
<dbReference type="GO" id="GO:0008033">
    <property type="term" value="P:tRNA processing"/>
    <property type="evidence" value="ECO:0007669"/>
    <property type="project" value="UniProtKB-KW"/>
</dbReference>
<evidence type="ECO:0000256" key="3">
    <source>
        <dbReference type="ARBA" id="ARBA00022694"/>
    </source>
</evidence>
<proteinExistence type="inferred from homology"/>
<accession>A0A8E2AVJ7</accession>
<protein>
    <submittedName>
        <fullName evidence="5">PHP domain-like protein</fullName>
    </submittedName>
</protein>
<dbReference type="Pfam" id="PF01876">
    <property type="entry name" value="RNase_P_p30"/>
    <property type="match status" value="1"/>
</dbReference>
<evidence type="ECO:0000313" key="6">
    <source>
        <dbReference type="Proteomes" id="UP000250043"/>
    </source>
</evidence>
<dbReference type="PANTHER" id="PTHR13031">
    <property type="entry name" value="RIBONUCLEASE P SUBUNIT P30"/>
    <property type="match status" value="1"/>
</dbReference>
<comment type="subcellular location">
    <subcellularLocation>
        <location evidence="1">Nucleus</location>
    </subcellularLocation>
</comment>
<dbReference type="InterPro" id="IPR002738">
    <property type="entry name" value="RNase_P_p30"/>
</dbReference>
<feature type="compositionally biased region" description="Basic and acidic residues" evidence="4">
    <location>
        <begin position="354"/>
        <end position="365"/>
    </location>
</feature>
<dbReference type="SUPFAM" id="SSF89550">
    <property type="entry name" value="PHP domain-like"/>
    <property type="match status" value="1"/>
</dbReference>
<evidence type="ECO:0000256" key="4">
    <source>
        <dbReference type="SAM" id="MobiDB-lite"/>
    </source>
</evidence>
<dbReference type="EMBL" id="KV722380">
    <property type="protein sequence ID" value="OCH91756.1"/>
    <property type="molecule type" value="Genomic_DNA"/>
</dbReference>
<evidence type="ECO:0000313" key="5">
    <source>
        <dbReference type="EMBL" id="OCH91756.1"/>
    </source>
</evidence>
<comment type="similarity">
    <text evidence="2">Belongs to the eukaryotic/archaeal RNase P protein component 3 family.</text>
</comment>
<dbReference type="PANTHER" id="PTHR13031:SF0">
    <property type="entry name" value="RIBONUCLEASE P PROTEIN SUBUNIT P30"/>
    <property type="match status" value="1"/>
</dbReference>
<reference evidence="5 6" key="1">
    <citation type="submission" date="2016-07" db="EMBL/GenBank/DDBJ databases">
        <title>Draft genome of the white-rot fungus Obba rivulosa 3A-2.</title>
        <authorList>
            <consortium name="DOE Joint Genome Institute"/>
            <person name="Miettinen O."/>
            <person name="Riley R."/>
            <person name="Acob R."/>
            <person name="Barry K."/>
            <person name="Cullen D."/>
            <person name="De Vries R."/>
            <person name="Hainaut M."/>
            <person name="Hatakka A."/>
            <person name="Henrissat B."/>
            <person name="Hilden K."/>
            <person name="Kuo R."/>
            <person name="Labutti K."/>
            <person name="Lipzen A."/>
            <person name="Makela M.R."/>
            <person name="Sandor L."/>
            <person name="Spatafora J.W."/>
            <person name="Grigoriev I.V."/>
            <person name="Hibbett D.S."/>
        </authorList>
    </citation>
    <scope>NUCLEOTIDE SEQUENCE [LARGE SCALE GENOMIC DNA]</scope>
    <source>
        <strain evidence="5 6">3A-2</strain>
    </source>
</reference>